<dbReference type="GeneID" id="39599313"/>
<dbReference type="Proteomes" id="UP000283841">
    <property type="component" value="Unassembled WGS sequence"/>
</dbReference>
<evidence type="ECO:0000313" key="2">
    <source>
        <dbReference type="EMBL" id="RWQ98428.1"/>
    </source>
</evidence>
<dbReference type="EMBL" id="RCNU01000002">
    <property type="protein sequence ID" value="RWQ98428.1"/>
    <property type="molecule type" value="Genomic_DNA"/>
</dbReference>
<accession>A0A443I2Z0</accession>
<name>A0A443I2Z0_BYSSP</name>
<evidence type="ECO:0000313" key="3">
    <source>
        <dbReference type="Proteomes" id="UP000283841"/>
    </source>
</evidence>
<dbReference type="AlphaFoldDB" id="A0A443I2Z0"/>
<evidence type="ECO:0000256" key="1">
    <source>
        <dbReference type="SAM" id="MobiDB-lite"/>
    </source>
</evidence>
<reference evidence="2 3" key="1">
    <citation type="journal article" date="2018" name="Front. Microbiol.">
        <title>Genomic and genetic insights into a cosmopolitan fungus, Paecilomyces variotii (Eurotiales).</title>
        <authorList>
            <person name="Urquhart A.S."/>
            <person name="Mondo S.J."/>
            <person name="Makela M.R."/>
            <person name="Hane J.K."/>
            <person name="Wiebenga A."/>
            <person name="He G."/>
            <person name="Mihaltcheva S."/>
            <person name="Pangilinan J."/>
            <person name="Lipzen A."/>
            <person name="Barry K."/>
            <person name="de Vries R.P."/>
            <person name="Grigoriev I.V."/>
            <person name="Idnurm A."/>
        </authorList>
    </citation>
    <scope>NUCLEOTIDE SEQUENCE [LARGE SCALE GENOMIC DNA]</scope>
    <source>
        <strain evidence="2 3">CBS 101075</strain>
    </source>
</reference>
<feature type="region of interest" description="Disordered" evidence="1">
    <location>
        <begin position="1"/>
        <end position="57"/>
    </location>
</feature>
<organism evidence="2 3">
    <name type="scientific">Byssochlamys spectabilis</name>
    <name type="common">Paecilomyces variotii</name>
    <dbReference type="NCBI Taxonomy" id="264951"/>
    <lineage>
        <taxon>Eukaryota</taxon>
        <taxon>Fungi</taxon>
        <taxon>Dikarya</taxon>
        <taxon>Ascomycota</taxon>
        <taxon>Pezizomycotina</taxon>
        <taxon>Eurotiomycetes</taxon>
        <taxon>Eurotiomycetidae</taxon>
        <taxon>Eurotiales</taxon>
        <taxon>Thermoascaceae</taxon>
        <taxon>Paecilomyces</taxon>
    </lineage>
</organism>
<dbReference type="RefSeq" id="XP_028488073.1">
    <property type="nucleotide sequence ID" value="XM_028630036.1"/>
</dbReference>
<comment type="caution">
    <text evidence="2">The sequence shown here is derived from an EMBL/GenBank/DDBJ whole genome shotgun (WGS) entry which is preliminary data.</text>
</comment>
<protein>
    <submittedName>
        <fullName evidence="2">Uncharacterized protein</fullName>
    </submittedName>
</protein>
<proteinExistence type="predicted"/>
<dbReference type="VEuPathDB" id="FungiDB:C8Q69DRAFT_458926"/>
<sequence length="321" mass="35483">MEDDMAGYPNAGHPNAGYPDVGGPGGPAPEDTQGQMEQRPGAGDRPGMDNRPHADPEGKCIELLAGYTADGRAYPAAAVSVPFTADPQERQRVLEDAMQSREDQRGLGGSNPYVEDHFIPESFKQWLRDDGKVVFVEFEGRKFTRALPLGEAILRFLREKRGRGLSDGEIRREAQGRTLLNMLRWLGDQGEPTYLDYWSAMTSRIRERGRIRQAENRMQPARYRRGPPPPHPPHLFGGDMPMGEMGPGMGMDPRMFMGMGYGGAMPPPPPPPPLEYFRHAREHRRPRRPSFPHGHGYGPSGHGFHGGWPGPYGGGGAGGYY</sequence>
<gene>
    <name evidence="2" type="ORF">C8Q69DRAFT_458926</name>
</gene>
<keyword evidence="3" id="KW-1185">Reference proteome</keyword>
<feature type="compositionally biased region" description="Basic and acidic residues" evidence="1">
    <location>
        <begin position="46"/>
        <end position="57"/>
    </location>
</feature>